<dbReference type="NCBIfam" id="NF010318">
    <property type="entry name" value="PRK13755.1"/>
    <property type="match status" value="1"/>
</dbReference>
<feature type="transmembrane region" description="Helical" evidence="1">
    <location>
        <begin position="48"/>
        <end position="67"/>
    </location>
</feature>
<comment type="caution">
    <text evidence="2">The sequence shown here is derived from an EMBL/GenBank/DDBJ whole genome shotgun (WGS) entry which is preliminary data.</text>
</comment>
<evidence type="ECO:0000313" key="3">
    <source>
        <dbReference type="Proteomes" id="UP000305539"/>
    </source>
</evidence>
<evidence type="ECO:0000256" key="1">
    <source>
        <dbReference type="SAM" id="Phobius"/>
    </source>
</evidence>
<organism evidence="2 3">
    <name type="scientific">Trinickia terrae</name>
    <dbReference type="NCBI Taxonomy" id="2571161"/>
    <lineage>
        <taxon>Bacteria</taxon>
        <taxon>Pseudomonadati</taxon>
        <taxon>Pseudomonadota</taxon>
        <taxon>Betaproteobacteria</taxon>
        <taxon>Burkholderiales</taxon>
        <taxon>Burkholderiaceae</taxon>
        <taxon>Trinickia</taxon>
    </lineage>
</organism>
<dbReference type="PROSITE" id="PS51257">
    <property type="entry name" value="PROKAR_LIPOPROTEIN"/>
    <property type="match status" value="1"/>
</dbReference>
<feature type="transmembrane region" description="Helical" evidence="1">
    <location>
        <begin position="79"/>
        <end position="98"/>
    </location>
</feature>
<proteinExistence type="predicted"/>
<sequence length="144" mass="15399">MSFVTRAADKAGLLGSIVSAMGCASCFPAIASLGAAIGLGFLSQYEGLFIRILLPVFACVALFANAIGWFNHRQWRRTVPGLIGPLLVLAAVFVMRAYGERSGWLLYPGLAIMLATSIWDLISPAHRVCVTDTRELGTGNVRKG</sequence>
<evidence type="ECO:0000313" key="2">
    <source>
        <dbReference type="EMBL" id="TKC91647.1"/>
    </source>
</evidence>
<dbReference type="OrthoDB" id="4764601at2"/>
<feature type="transmembrane region" description="Helical" evidence="1">
    <location>
        <begin position="12"/>
        <end position="42"/>
    </location>
</feature>
<keyword evidence="1" id="KW-0812">Transmembrane</keyword>
<reference evidence="2 3" key="1">
    <citation type="submission" date="2019-04" db="EMBL/GenBank/DDBJ databases">
        <title>Trinickia sp. 7GSK02, isolated from subtropical forest soil.</title>
        <authorList>
            <person name="Gao Z.-H."/>
            <person name="Qiu L.-H."/>
        </authorList>
    </citation>
    <scope>NUCLEOTIDE SEQUENCE [LARGE SCALE GENOMIC DNA]</scope>
    <source>
        <strain evidence="2 3">7GSK02</strain>
    </source>
</reference>
<dbReference type="GO" id="GO:0016020">
    <property type="term" value="C:membrane"/>
    <property type="evidence" value="ECO:0007669"/>
    <property type="project" value="InterPro"/>
</dbReference>
<gene>
    <name evidence="2" type="primary">merC</name>
    <name evidence="2" type="ORF">FAZ69_04170</name>
</gene>
<feature type="transmembrane region" description="Helical" evidence="1">
    <location>
        <begin position="104"/>
        <end position="122"/>
    </location>
</feature>
<dbReference type="Pfam" id="PF03203">
    <property type="entry name" value="MerC"/>
    <property type="match status" value="1"/>
</dbReference>
<dbReference type="NCBIfam" id="NF033784">
    <property type="entry name" value="transport_merC"/>
    <property type="match status" value="1"/>
</dbReference>
<dbReference type="InterPro" id="IPR004891">
    <property type="entry name" value="Mercury-R_MerC"/>
</dbReference>
<keyword evidence="3" id="KW-1185">Reference proteome</keyword>
<dbReference type="GO" id="GO:0015097">
    <property type="term" value="F:mercury ion transmembrane transporter activity"/>
    <property type="evidence" value="ECO:0007669"/>
    <property type="project" value="InterPro"/>
</dbReference>
<dbReference type="EMBL" id="SWJE01000002">
    <property type="protein sequence ID" value="TKC91647.1"/>
    <property type="molecule type" value="Genomic_DNA"/>
</dbReference>
<name>A0A4U1IDK4_9BURK</name>
<keyword evidence="1" id="KW-1133">Transmembrane helix</keyword>
<accession>A0A4U1IDK4</accession>
<keyword evidence="1" id="KW-0472">Membrane</keyword>
<dbReference type="AlphaFoldDB" id="A0A4U1IDK4"/>
<dbReference type="Proteomes" id="UP000305539">
    <property type="component" value="Unassembled WGS sequence"/>
</dbReference>
<dbReference type="RefSeq" id="WP_136892683.1">
    <property type="nucleotide sequence ID" value="NZ_SWJE01000002.1"/>
</dbReference>
<protein>
    <submittedName>
        <fullName evidence="2">Organomercurial transporter MerC</fullName>
    </submittedName>
</protein>